<dbReference type="GO" id="GO:0046872">
    <property type="term" value="F:metal ion binding"/>
    <property type="evidence" value="ECO:0007669"/>
    <property type="project" value="UniProtKB-KW"/>
</dbReference>
<comment type="cofactor">
    <cofactor evidence="8">
        <name>heme c</name>
        <dbReference type="ChEBI" id="CHEBI:61717"/>
    </cofactor>
    <text evidence="8">Binds 1 heme c group covalently per subunit.</text>
</comment>
<evidence type="ECO:0000256" key="8">
    <source>
        <dbReference type="PIRSR" id="PIRSR602326-1"/>
    </source>
</evidence>
<feature type="binding site" description="covalent" evidence="8">
    <location>
        <position position="58"/>
    </location>
    <ligand>
        <name>heme c</name>
        <dbReference type="ChEBI" id="CHEBI:61717"/>
    </ligand>
</feature>
<reference evidence="13" key="2">
    <citation type="journal article" date="1999" name="Structure">
        <title>Still a puzzle: why is haem covalently attached in c-type cytochromes?</title>
        <authorList>
            <person name="Barker P.D."/>
            <person name="Ferguson S.J."/>
        </authorList>
    </citation>
    <scope>NUCLEOTIDE SEQUENCE</scope>
</reference>
<feature type="chain" id="PRO_5034174091" evidence="10">
    <location>
        <begin position="27"/>
        <end position="285"/>
    </location>
</feature>
<evidence type="ECO:0000256" key="9">
    <source>
        <dbReference type="SAM" id="Phobius"/>
    </source>
</evidence>
<protein>
    <submittedName>
        <fullName evidence="13">Cytochrome c1</fullName>
    </submittedName>
</protein>
<evidence type="ECO:0000256" key="7">
    <source>
        <dbReference type="ARBA" id="ARBA00023136"/>
    </source>
</evidence>
<dbReference type="RefSeq" id="WP_028312451.1">
    <property type="nucleotide sequence ID" value="NZ_AXWS01000019.1"/>
</dbReference>
<evidence type="ECO:0000256" key="1">
    <source>
        <dbReference type="ARBA" id="ARBA00004370"/>
    </source>
</evidence>
<dbReference type="Pfam" id="PF02167">
    <property type="entry name" value="Cytochrom_C1"/>
    <property type="match status" value="1"/>
</dbReference>
<reference evidence="13" key="4">
    <citation type="journal article" date="2008" name="Nat. Rev. Mol. Cell Biol.">
        <title>Cytochrome c: functions beyond respiration.</title>
        <authorList>
            <person name="Ow Y.P."/>
            <person name="Green D.R."/>
            <person name="Hao Z."/>
            <person name="Mak T.W."/>
        </authorList>
    </citation>
    <scope>NUCLEOTIDE SEQUENCE</scope>
</reference>
<evidence type="ECO:0000256" key="5">
    <source>
        <dbReference type="ARBA" id="ARBA00022989"/>
    </source>
</evidence>
<keyword evidence="2 8" id="KW-0349">Heme</keyword>
<organism evidence="12 13">
    <name type="scientific">Derxia gummosa DSM 723</name>
    <dbReference type="NCBI Taxonomy" id="1121388"/>
    <lineage>
        <taxon>Bacteria</taxon>
        <taxon>Pseudomonadati</taxon>
        <taxon>Pseudomonadota</taxon>
        <taxon>Betaproteobacteria</taxon>
        <taxon>Burkholderiales</taxon>
        <taxon>Alcaligenaceae</taxon>
        <taxon>Derxia</taxon>
    </lineage>
</organism>
<dbReference type="InterPro" id="IPR036909">
    <property type="entry name" value="Cyt_c-like_dom_sf"/>
</dbReference>
<keyword evidence="5 9" id="KW-1133">Transmembrane helix</keyword>
<dbReference type="OrthoDB" id="9798864at2"/>
<dbReference type="SUPFAM" id="SSF46626">
    <property type="entry name" value="Cytochrome c"/>
    <property type="match status" value="1"/>
</dbReference>
<keyword evidence="3 9" id="KW-0812">Transmembrane</keyword>
<evidence type="ECO:0000256" key="4">
    <source>
        <dbReference type="ARBA" id="ARBA00022723"/>
    </source>
</evidence>
<evidence type="ECO:0000256" key="2">
    <source>
        <dbReference type="ARBA" id="ARBA00022617"/>
    </source>
</evidence>
<sequence length="285" mass="31301">MKKKLLAAVSAVVAAAAMWISPAAQANGGGVELDHFPKAKATDLAALQNGAKLFVNYCLNCHGLSAVRYNRLTELGLTKEQIQDNLMFTTDKIGDQMTIAMNAKDAKSFFGVTPPDLTLEARARSTEEAPGVDWIYTYLRSFYRDADRPTGWNNTVFPNVGMPHILYGLQGPRELKVEEVKPEGAGADAKWVKVTTTYDATGFKTEKTEPADAHHESVHREFTAGDAAKAAAYDEQVGDIVAFLAWTAEPIKQTRIKLGAVVLAFLAVFTFLAWRLNAAYWKDIR</sequence>
<reference evidence="13" key="7">
    <citation type="submission" date="2025-08" db="UniProtKB">
        <authorList>
            <consortium name="RefSeq"/>
        </authorList>
    </citation>
    <scope>IDENTIFICATION</scope>
</reference>
<keyword evidence="6 8" id="KW-0408">Iron</keyword>
<feature type="binding site" description="covalent" evidence="8">
    <location>
        <position position="62"/>
    </location>
    <ligand>
        <name>heme c</name>
        <dbReference type="ChEBI" id="CHEBI:61717"/>
    </ligand>
</feature>
<dbReference type="GO" id="GO:0009055">
    <property type="term" value="F:electron transfer activity"/>
    <property type="evidence" value="ECO:0007669"/>
    <property type="project" value="InterPro"/>
</dbReference>
<keyword evidence="12" id="KW-1185">Reference proteome</keyword>
<dbReference type="AlphaFoldDB" id="A0A8B6X5U2"/>
<feature type="domain" description="Cytochrome c" evidence="11">
    <location>
        <begin position="45"/>
        <end position="248"/>
    </location>
</feature>
<proteinExistence type="predicted"/>
<evidence type="ECO:0000256" key="3">
    <source>
        <dbReference type="ARBA" id="ARBA00022692"/>
    </source>
</evidence>
<evidence type="ECO:0000313" key="13">
    <source>
        <dbReference type="RefSeq" id="WP_028312451.1"/>
    </source>
</evidence>
<feature type="binding site" description="covalent" evidence="8">
    <location>
        <position position="61"/>
    </location>
    <ligand>
        <name>heme c</name>
        <dbReference type="ChEBI" id="CHEBI:61717"/>
    </ligand>
</feature>
<feature type="transmembrane region" description="Helical" evidence="9">
    <location>
        <begin position="258"/>
        <end position="276"/>
    </location>
</feature>
<evidence type="ECO:0000256" key="10">
    <source>
        <dbReference type="SAM" id="SignalP"/>
    </source>
</evidence>
<dbReference type="PANTHER" id="PTHR10266:SF3">
    <property type="entry name" value="CYTOCHROME C1, HEME PROTEIN, MITOCHONDRIAL"/>
    <property type="match status" value="1"/>
</dbReference>
<reference evidence="13" key="1">
    <citation type="journal article" date="1999" name="Curr. Biol.">
        <title>Cytochrome c.</title>
        <authorList>
            <person name="Kroemer G."/>
        </authorList>
    </citation>
    <scope>NUCLEOTIDE SEQUENCE</scope>
</reference>
<reference evidence="13" key="3">
    <citation type="journal article" date="2003" name="Philos. Trans. R. Soc. Lond., B, Biol. Sci.">
        <title>C-type cytochromes: diverse structures and biogenesis systems pose evolutionary problems.</title>
        <authorList>
            <person name="Allen J.W."/>
            <person name="Daltrop O."/>
            <person name="Stevens J.M."/>
            <person name="Ferguson S.J."/>
        </authorList>
    </citation>
    <scope>NUCLEOTIDE SEQUENCE</scope>
</reference>
<name>A0A8B6X5U2_9BURK</name>
<dbReference type="InterPro" id="IPR009056">
    <property type="entry name" value="Cyt_c-like_dom"/>
</dbReference>
<accession>A0A8B6X5U2</accession>
<dbReference type="GO" id="GO:0016020">
    <property type="term" value="C:membrane"/>
    <property type="evidence" value="ECO:0007669"/>
    <property type="project" value="UniProtKB-SubCell"/>
</dbReference>
<reference evidence="13" key="6">
    <citation type="journal article" date="2019" name="Int. J. Biol. Macromol.">
        <title>Cytochrome c: An extreme multifunctional protein with a key role in cell fate.</title>
        <authorList>
            <person name="Santucci R."/>
            <person name="Sinibaldi F."/>
            <person name="Cozza P."/>
            <person name="Polticelli F."/>
            <person name="Fiorucci L."/>
        </authorList>
    </citation>
    <scope>NUCLEOTIDE SEQUENCE</scope>
</reference>
<dbReference type="InterPro" id="IPR002326">
    <property type="entry name" value="Cyt_c1"/>
</dbReference>
<dbReference type="GO" id="GO:0020037">
    <property type="term" value="F:heme binding"/>
    <property type="evidence" value="ECO:0007669"/>
    <property type="project" value="InterPro"/>
</dbReference>
<feature type="signal peptide" evidence="10">
    <location>
        <begin position="1"/>
        <end position="26"/>
    </location>
</feature>
<evidence type="ECO:0000256" key="6">
    <source>
        <dbReference type="ARBA" id="ARBA00023004"/>
    </source>
</evidence>
<dbReference type="PROSITE" id="PS51007">
    <property type="entry name" value="CYTC"/>
    <property type="match status" value="1"/>
</dbReference>
<dbReference type="Gene3D" id="1.10.760.10">
    <property type="entry name" value="Cytochrome c-like domain"/>
    <property type="match status" value="1"/>
</dbReference>
<evidence type="ECO:0000313" key="12">
    <source>
        <dbReference type="Proteomes" id="UP000675920"/>
    </source>
</evidence>
<dbReference type="PANTHER" id="PTHR10266">
    <property type="entry name" value="CYTOCHROME C1"/>
    <property type="match status" value="1"/>
</dbReference>
<dbReference type="Proteomes" id="UP000675920">
    <property type="component" value="Unplaced"/>
</dbReference>
<keyword evidence="7 9" id="KW-0472">Membrane</keyword>
<reference evidence="13" key="5">
    <citation type="journal article" date="2012" name="Protein Cell">
        <title>Continued surprises in the cytochrome c biogenesis story.</title>
        <authorList>
            <person name="Sawyer E.B."/>
            <person name="Barker P.D."/>
        </authorList>
    </citation>
    <scope>NUCLEOTIDE SEQUENCE</scope>
</reference>
<dbReference type="PRINTS" id="PR00603">
    <property type="entry name" value="CYTOCHROMEC1"/>
</dbReference>
<evidence type="ECO:0000259" key="11">
    <source>
        <dbReference type="PROSITE" id="PS51007"/>
    </source>
</evidence>
<comment type="subcellular location">
    <subcellularLocation>
        <location evidence="1">Membrane</location>
    </subcellularLocation>
</comment>
<keyword evidence="4 8" id="KW-0479">Metal-binding</keyword>
<keyword evidence="10" id="KW-0732">Signal</keyword>